<keyword evidence="5 8" id="KW-0460">Magnesium</keyword>
<feature type="binding site" evidence="8">
    <location>
        <begin position="15"/>
        <end position="17"/>
    </location>
    <ligand>
        <name>GTP</name>
        <dbReference type="ChEBI" id="CHEBI:37565"/>
    </ligand>
</feature>
<dbReference type="OrthoDB" id="9788394at2"/>
<reference evidence="10 11" key="1">
    <citation type="submission" date="2018-04" db="EMBL/GenBank/DDBJ databases">
        <title>Genomic Encyclopedia of Archaeal and Bacterial Type Strains, Phase II (KMG-II): from individual species to whole genera.</title>
        <authorList>
            <person name="Goeker M."/>
        </authorList>
    </citation>
    <scope>NUCLEOTIDE SEQUENCE [LARGE SCALE GENOMIC DNA]</scope>
    <source>
        <strain evidence="10 11">DSM 45169</strain>
    </source>
</reference>
<feature type="binding site" evidence="8">
    <location>
        <position position="102"/>
    </location>
    <ligand>
        <name>Mg(2+)</name>
        <dbReference type="ChEBI" id="CHEBI:18420"/>
    </ligand>
</feature>
<dbReference type="CDD" id="cd02503">
    <property type="entry name" value="MobA"/>
    <property type="match status" value="1"/>
</dbReference>
<evidence type="ECO:0000256" key="4">
    <source>
        <dbReference type="ARBA" id="ARBA00022741"/>
    </source>
</evidence>
<keyword evidence="7 8" id="KW-0501">Molybdenum cofactor biosynthesis</keyword>
<protein>
    <recommendedName>
        <fullName evidence="8">Probable molybdenum cofactor guanylyltransferase</fullName>
        <shortName evidence="8">MoCo guanylyltransferase</shortName>
        <ecNumber evidence="8">2.7.7.77</ecNumber>
    </recommendedName>
    <alternativeName>
        <fullName evidence="8">GTP:molybdopterin guanylyltransferase</fullName>
    </alternativeName>
    <alternativeName>
        <fullName evidence="8">Mo-MPT guanylyltransferase</fullName>
    </alternativeName>
    <alternativeName>
        <fullName evidence="8">Molybdopterin guanylyltransferase</fullName>
    </alternativeName>
    <alternativeName>
        <fullName evidence="8">Molybdopterin-guanine dinucleotide synthase</fullName>
        <shortName evidence="8">MGD synthase</shortName>
    </alternativeName>
</protein>
<keyword evidence="10" id="KW-0548">Nucleotidyltransferase</keyword>
<dbReference type="InterPro" id="IPR013482">
    <property type="entry name" value="Molybde_CF_guanTrfase"/>
</dbReference>
<keyword evidence="1 8" id="KW-0963">Cytoplasm</keyword>
<evidence type="ECO:0000313" key="11">
    <source>
        <dbReference type="Proteomes" id="UP000241639"/>
    </source>
</evidence>
<gene>
    <name evidence="8" type="primary">mobA</name>
    <name evidence="10" type="ORF">C8J48_0755</name>
</gene>
<evidence type="ECO:0000256" key="1">
    <source>
        <dbReference type="ARBA" id="ARBA00022490"/>
    </source>
</evidence>
<feature type="binding site" evidence="8">
    <location>
        <position position="102"/>
    </location>
    <ligand>
        <name>GTP</name>
        <dbReference type="ChEBI" id="CHEBI:37565"/>
    </ligand>
</feature>
<proteinExistence type="inferred from homology"/>
<dbReference type="GO" id="GO:0006777">
    <property type="term" value="P:Mo-molybdopterin cofactor biosynthetic process"/>
    <property type="evidence" value="ECO:0007669"/>
    <property type="project" value="UniProtKB-KW"/>
</dbReference>
<keyword evidence="6 8" id="KW-0342">GTP-binding</keyword>
<accession>A0A2T4Z8G4</accession>
<dbReference type="GO" id="GO:0005525">
    <property type="term" value="F:GTP binding"/>
    <property type="evidence" value="ECO:0007669"/>
    <property type="project" value="UniProtKB-UniRule"/>
</dbReference>
<feature type="binding site" evidence="8">
    <location>
        <position position="73"/>
    </location>
    <ligand>
        <name>GTP</name>
        <dbReference type="ChEBI" id="CHEBI:37565"/>
    </ligand>
</feature>
<feature type="domain" description="MobA-like NTP transferase" evidence="9">
    <location>
        <begin position="13"/>
        <end position="165"/>
    </location>
</feature>
<evidence type="ECO:0000259" key="9">
    <source>
        <dbReference type="Pfam" id="PF12804"/>
    </source>
</evidence>
<dbReference type="Proteomes" id="UP000241639">
    <property type="component" value="Unassembled WGS sequence"/>
</dbReference>
<dbReference type="PANTHER" id="PTHR19136">
    <property type="entry name" value="MOLYBDENUM COFACTOR GUANYLYLTRANSFERASE"/>
    <property type="match status" value="1"/>
</dbReference>
<comment type="caution">
    <text evidence="8">Lacks conserved residue(s) required for the propagation of feature annotation.</text>
</comment>
<keyword evidence="11" id="KW-1185">Reference proteome</keyword>
<comment type="catalytic activity">
    <reaction evidence="8">
        <text>Mo-molybdopterin + GTP + H(+) = Mo-molybdopterin guanine dinucleotide + diphosphate</text>
        <dbReference type="Rhea" id="RHEA:34243"/>
        <dbReference type="ChEBI" id="CHEBI:15378"/>
        <dbReference type="ChEBI" id="CHEBI:33019"/>
        <dbReference type="ChEBI" id="CHEBI:37565"/>
        <dbReference type="ChEBI" id="CHEBI:71302"/>
        <dbReference type="ChEBI" id="CHEBI:71310"/>
        <dbReference type="EC" id="2.7.7.77"/>
    </reaction>
</comment>
<organism evidence="10 11">
    <name type="scientific">Desmospora activa DSM 45169</name>
    <dbReference type="NCBI Taxonomy" id="1121389"/>
    <lineage>
        <taxon>Bacteria</taxon>
        <taxon>Bacillati</taxon>
        <taxon>Bacillota</taxon>
        <taxon>Bacilli</taxon>
        <taxon>Bacillales</taxon>
        <taxon>Thermoactinomycetaceae</taxon>
        <taxon>Desmospora</taxon>
    </lineage>
</organism>
<keyword evidence="4 8" id="KW-0547">Nucleotide-binding</keyword>
<dbReference type="Pfam" id="PF12804">
    <property type="entry name" value="NTP_transf_3"/>
    <property type="match status" value="1"/>
</dbReference>
<evidence type="ECO:0000256" key="3">
    <source>
        <dbReference type="ARBA" id="ARBA00022723"/>
    </source>
</evidence>
<dbReference type="InterPro" id="IPR025877">
    <property type="entry name" value="MobA-like_NTP_Trfase"/>
</dbReference>
<comment type="domain">
    <text evidence="8">The N-terminal domain determines nucleotide recognition and specific binding, while the C-terminal domain determines the specific binding to the target protein.</text>
</comment>
<evidence type="ECO:0000256" key="6">
    <source>
        <dbReference type="ARBA" id="ARBA00023134"/>
    </source>
</evidence>
<dbReference type="InterPro" id="IPR029044">
    <property type="entry name" value="Nucleotide-diphossugar_trans"/>
</dbReference>
<name>A0A2T4Z8G4_9BACL</name>
<evidence type="ECO:0000256" key="5">
    <source>
        <dbReference type="ARBA" id="ARBA00022842"/>
    </source>
</evidence>
<dbReference type="GO" id="GO:0005737">
    <property type="term" value="C:cytoplasm"/>
    <property type="evidence" value="ECO:0007669"/>
    <property type="project" value="UniProtKB-SubCell"/>
</dbReference>
<comment type="subcellular location">
    <subcellularLocation>
        <location evidence="8">Cytoplasm</location>
    </subcellularLocation>
</comment>
<dbReference type="PANTHER" id="PTHR19136:SF81">
    <property type="entry name" value="MOLYBDENUM COFACTOR GUANYLYLTRANSFERASE"/>
    <property type="match status" value="1"/>
</dbReference>
<dbReference type="SUPFAM" id="SSF53448">
    <property type="entry name" value="Nucleotide-diphospho-sugar transferases"/>
    <property type="match status" value="1"/>
</dbReference>
<dbReference type="HAMAP" id="MF_00316">
    <property type="entry name" value="MobA"/>
    <property type="match status" value="1"/>
</dbReference>
<feature type="binding site" evidence="8">
    <location>
        <position position="27"/>
    </location>
    <ligand>
        <name>GTP</name>
        <dbReference type="ChEBI" id="CHEBI:37565"/>
    </ligand>
</feature>
<evidence type="ECO:0000313" key="10">
    <source>
        <dbReference type="EMBL" id="PTM58177.1"/>
    </source>
</evidence>
<dbReference type="RefSeq" id="WP_107725011.1">
    <property type="nucleotide sequence ID" value="NZ_PZZP01000001.1"/>
</dbReference>
<keyword evidence="2 8" id="KW-0808">Transferase</keyword>
<dbReference type="Gene3D" id="3.90.550.10">
    <property type="entry name" value="Spore Coat Polysaccharide Biosynthesis Protein SpsA, Chain A"/>
    <property type="match status" value="1"/>
</dbReference>
<dbReference type="AlphaFoldDB" id="A0A2T4Z8G4"/>
<keyword evidence="3 8" id="KW-0479">Metal-binding</keyword>
<dbReference type="GO" id="GO:0046872">
    <property type="term" value="F:metal ion binding"/>
    <property type="evidence" value="ECO:0007669"/>
    <property type="project" value="UniProtKB-KW"/>
</dbReference>
<comment type="function">
    <text evidence="8">Transfers a GMP moiety from GTP to Mo-molybdopterin (Mo-MPT) cofactor (Moco or molybdenum cofactor) to form Mo-molybdopterin guanine dinucleotide (Mo-MGD) cofactor.</text>
</comment>
<evidence type="ECO:0000256" key="2">
    <source>
        <dbReference type="ARBA" id="ARBA00022679"/>
    </source>
</evidence>
<evidence type="ECO:0000256" key="7">
    <source>
        <dbReference type="ARBA" id="ARBA00023150"/>
    </source>
</evidence>
<dbReference type="EC" id="2.7.7.77" evidence="8"/>
<dbReference type="GO" id="GO:0061603">
    <property type="term" value="F:molybdenum cofactor guanylyltransferase activity"/>
    <property type="evidence" value="ECO:0007669"/>
    <property type="project" value="UniProtKB-EC"/>
</dbReference>
<dbReference type="EMBL" id="PZZP01000001">
    <property type="protein sequence ID" value="PTM58177.1"/>
    <property type="molecule type" value="Genomic_DNA"/>
</dbReference>
<evidence type="ECO:0000256" key="8">
    <source>
        <dbReference type="HAMAP-Rule" id="MF_00316"/>
    </source>
</evidence>
<comment type="cofactor">
    <cofactor evidence="8">
        <name>Mg(2+)</name>
        <dbReference type="ChEBI" id="CHEBI:18420"/>
    </cofactor>
</comment>
<sequence>MSGLRIGFKGTLILLAGGASRRMGTDKAMLDFGGEPLACRIIRRLCASGEWEPLIVSNNIVRFASWGWPTVTDRWPGAGPLAGVCSGLQASAHDWNLVVACDMPFASLELATALQQRAVDTSVDISIPQRLGRRHPLFGCYHRRCLPVAERLVKSGQRSMGALLAAVAVTVLEETDFPPAVQSERALFNMNRPQDYEQALEWDRYEGRVKKEDLW</sequence>
<comment type="caution">
    <text evidence="10">The sequence shown here is derived from an EMBL/GenBank/DDBJ whole genome shotgun (WGS) entry which is preliminary data.</text>
</comment>
<comment type="similarity">
    <text evidence="8">Belongs to the MobA family.</text>
</comment>